<dbReference type="PANTHER" id="PTHR10443:SF12">
    <property type="entry name" value="DIPEPTIDASE"/>
    <property type="match status" value="1"/>
</dbReference>
<accession>A0A381NDM9</accession>
<proteinExistence type="predicted"/>
<dbReference type="Gene3D" id="3.20.20.140">
    <property type="entry name" value="Metal-dependent hydrolases"/>
    <property type="match status" value="1"/>
</dbReference>
<dbReference type="PANTHER" id="PTHR10443">
    <property type="entry name" value="MICROSOMAL DIPEPTIDASE"/>
    <property type="match status" value="1"/>
</dbReference>
<dbReference type="PROSITE" id="PS51365">
    <property type="entry name" value="RENAL_DIPEPTIDASE_2"/>
    <property type="match status" value="1"/>
</dbReference>
<evidence type="ECO:0000313" key="1">
    <source>
        <dbReference type="EMBL" id="SUZ52519.1"/>
    </source>
</evidence>
<dbReference type="InterPro" id="IPR032466">
    <property type="entry name" value="Metal_Hydrolase"/>
</dbReference>
<dbReference type="GO" id="GO:0006508">
    <property type="term" value="P:proteolysis"/>
    <property type="evidence" value="ECO:0007669"/>
    <property type="project" value="InterPro"/>
</dbReference>
<gene>
    <name evidence="1" type="ORF">METZ01_LOCUS5373</name>
</gene>
<name>A0A381NDM9_9ZZZZ</name>
<organism evidence="1">
    <name type="scientific">marine metagenome</name>
    <dbReference type="NCBI Taxonomy" id="408172"/>
    <lineage>
        <taxon>unclassified sequences</taxon>
        <taxon>metagenomes</taxon>
        <taxon>ecological metagenomes</taxon>
    </lineage>
</organism>
<dbReference type="Pfam" id="PF01244">
    <property type="entry name" value="Peptidase_M19"/>
    <property type="match status" value="1"/>
</dbReference>
<dbReference type="AlphaFoldDB" id="A0A381NDM9"/>
<evidence type="ECO:0008006" key="2">
    <source>
        <dbReference type="Google" id="ProtNLM"/>
    </source>
</evidence>
<protein>
    <recommendedName>
        <fullName evidence="2">Dipeptidase</fullName>
    </recommendedName>
</protein>
<dbReference type="EMBL" id="UINC01000278">
    <property type="protein sequence ID" value="SUZ52519.1"/>
    <property type="molecule type" value="Genomic_DNA"/>
</dbReference>
<sequence>MPKPVASLSRRDVLRRGAMATTVPFVAPFINRGRPTVFDGTPFAQDFSARAIRLVEEATVMDMLCPLSIAGDYTENWMLDPATFGQEDFELYRDSGINVFHPTGGGSGGRDAHERALRWAAEWNGFLANQSDRFLRITTPAHLDEVNVSGKLGIILGLQNSDHFRQVDDVDIFYALGQRISQLTYNSQNRIGTGSMEDRDGGISDFGEDIVLRMNEVGMAVDVGHCGDQTTLDAFDISTKPVLVTHSNARALNFGYARNKTDDAIRKMAQNGGVMGITMVRSFVSGEEPTTIEQLLDHFDHVAALVGVEHVGIGADTDIRGGYDASPPESWAQIGGRYRDQYKFRDKIDMDEMPTQKRTYLLTEGLIRRGYSDDDIKLMLGDNFKRVLKEIWTA</sequence>
<dbReference type="InterPro" id="IPR008257">
    <property type="entry name" value="Pept_M19"/>
</dbReference>
<dbReference type="GO" id="GO:0070573">
    <property type="term" value="F:metallodipeptidase activity"/>
    <property type="evidence" value="ECO:0007669"/>
    <property type="project" value="InterPro"/>
</dbReference>
<dbReference type="SUPFAM" id="SSF51556">
    <property type="entry name" value="Metallo-dependent hydrolases"/>
    <property type="match status" value="1"/>
</dbReference>
<reference evidence="1" key="1">
    <citation type="submission" date="2018-05" db="EMBL/GenBank/DDBJ databases">
        <authorList>
            <person name="Lanie J.A."/>
            <person name="Ng W.-L."/>
            <person name="Kazmierczak K.M."/>
            <person name="Andrzejewski T.M."/>
            <person name="Davidsen T.M."/>
            <person name="Wayne K.J."/>
            <person name="Tettelin H."/>
            <person name="Glass J.I."/>
            <person name="Rusch D."/>
            <person name="Podicherti R."/>
            <person name="Tsui H.-C.T."/>
            <person name="Winkler M.E."/>
        </authorList>
    </citation>
    <scope>NUCLEOTIDE SEQUENCE</scope>
</reference>